<dbReference type="OrthoDB" id="9807055at2"/>
<dbReference type="PROSITE" id="PS51935">
    <property type="entry name" value="NLPC_P60"/>
    <property type="match status" value="1"/>
</dbReference>
<dbReference type="InterPro" id="IPR038765">
    <property type="entry name" value="Papain-like_cys_pep_sf"/>
</dbReference>
<evidence type="ECO:0000256" key="4">
    <source>
        <dbReference type="ARBA" id="ARBA00022807"/>
    </source>
</evidence>
<dbReference type="GO" id="GO:0008234">
    <property type="term" value="F:cysteine-type peptidase activity"/>
    <property type="evidence" value="ECO:0007669"/>
    <property type="project" value="UniProtKB-KW"/>
</dbReference>
<keyword evidence="3 6" id="KW-0378">Hydrolase</keyword>
<dbReference type="AlphaFoldDB" id="A0A348HIG3"/>
<keyword evidence="4" id="KW-0788">Thiol protease</keyword>
<sequence>MNEISGRERKAMAALGRWIVMMSMLLLMAGCATTASRAPLKVTDGPVDGRRQKVIATAQRSVGVPYKLGGTSINDGVDCSGLALLAYRQAGVALPRSSNQQYHFLPKARVAQPGDLLFFGSKGQAWHVGLYVGNNTMIHAPGKGRKVQKTSLDVAYWKSHYLGAGRLAP</sequence>
<organism evidence="6 7">
    <name type="scientific">Zymobacter palmae</name>
    <dbReference type="NCBI Taxonomy" id="33074"/>
    <lineage>
        <taxon>Bacteria</taxon>
        <taxon>Pseudomonadati</taxon>
        <taxon>Pseudomonadota</taxon>
        <taxon>Gammaproteobacteria</taxon>
        <taxon>Oceanospirillales</taxon>
        <taxon>Halomonadaceae</taxon>
        <taxon>Zymobacter group</taxon>
        <taxon>Zymobacter</taxon>
    </lineage>
</organism>
<protein>
    <submittedName>
        <fullName evidence="6">Cell wall-associated hydrolases</fullName>
    </submittedName>
</protein>
<evidence type="ECO:0000313" key="7">
    <source>
        <dbReference type="Proteomes" id="UP000267342"/>
    </source>
</evidence>
<evidence type="ECO:0000256" key="3">
    <source>
        <dbReference type="ARBA" id="ARBA00022801"/>
    </source>
</evidence>
<dbReference type="SUPFAM" id="SSF54001">
    <property type="entry name" value="Cysteine proteinases"/>
    <property type="match status" value="1"/>
</dbReference>
<dbReference type="STRING" id="1123510.GCA_000620025_00040"/>
<accession>A0A348HIG3</accession>
<dbReference type="InterPro" id="IPR000064">
    <property type="entry name" value="NLP_P60_dom"/>
</dbReference>
<comment type="similarity">
    <text evidence="1">Belongs to the peptidase C40 family.</text>
</comment>
<dbReference type="InterPro" id="IPR051202">
    <property type="entry name" value="Peptidase_C40"/>
</dbReference>
<dbReference type="EMBL" id="AP018933">
    <property type="protein sequence ID" value="BBG31415.1"/>
    <property type="molecule type" value="Genomic_DNA"/>
</dbReference>
<dbReference type="Gene3D" id="3.90.1720.10">
    <property type="entry name" value="endopeptidase domain like (from Nostoc punctiforme)"/>
    <property type="match status" value="1"/>
</dbReference>
<dbReference type="Pfam" id="PF00877">
    <property type="entry name" value="NLPC_P60"/>
    <property type="match status" value="1"/>
</dbReference>
<keyword evidence="7" id="KW-1185">Reference proteome</keyword>
<proteinExistence type="inferred from homology"/>
<evidence type="ECO:0000256" key="2">
    <source>
        <dbReference type="ARBA" id="ARBA00022670"/>
    </source>
</evidence>
<dbReference type="KEGG" id="zpl:ZBT109_2690"/>
<dbReference type="PANTHER" id="PTHR47053">
    <property type="entry name" value="MUREIN DD-ENDOPEPTIDASE MEPH-RELATED"/>
    <property type="match status" value="1"/>
</dbReference>
<name>A0A348HIG3_9GAMM</name>
<dbReference type="Proteomes" id="UP000267342">
    <property type="component" value="Chromosome"/>
</dbReference>
<gene>
    <name evidence="6" type="ORF">ZBT109_2690</name>
</gene>
<evidence type="ECO:0000259" key="5">
    <source>
        <dbReference type="PROSITE" id="PS51935"/>
    </source>
</evidence>
<dbReference type="GO" id="GO:0006508">
    <property type="term" value="P:proteolysis"/>
    <property type="evidence" value="ECO:0007669"/>
    <property type="project" value="UniProtKB-KW"/>
</dbReference>
<reference evidence="6 7" key="1">
    <citation type="submission" date="2018-09" db="EMBL/GenBank/DDBJ databases">
        <title>Zymobacter palmae IAM14233 (=T109) whole genome analysis.</title>
        <authorList>
            <person name="Yanase H."/>
        </authorList>
    </citation>
    <scope>NUCLEOTIDE SEQUENCE [LARGE SCALE GENOMIC DNA]</scope>
    <source>
        <strain evidence="6 7">IAM14233</strain>
    </source>
</reference>
<evidence type="ECO:0000313" key="6">
    <source>
        <dbReference type="EMBL" id="BBG31415.1"/>
    </source>
</evidence>
<dbReference type="RefSeq" id="WP_084261685.1">
    <property type="nucleotide sequence ID" value="NZ_AP018933.1"/>
</dbReference>
<keyword evidence="2" id="KW-0645">Protease</keyword>
<evidence type="ECO:0000256" key="1">
    <source>
        <dbReference type="ARBA" id="ARBA00007074"/>
    </source>
</evidence>
<feature type="domain" description="NlpC/P60" evidence="5">
    <location>
        <begin position="48"/>
        <end position="168"/>
    </location>
</feature>
<dbReference type="PROSITE" id="PS51257">
    <property type="entry name" value="PROKAR_LIPOPROTEIN"/>
    <property type="match status" value="1"/>
</dbReference>
<dbReference type="PANTHER" id="PTHR47053:SF1">
    <property type="entry name" value="MUREIN DD-ENDOPEPTIDASE MEPH-RELATED"/>
    <property type="match status" value="1"/>
</dbReference>